<dbReference type="EMBL" id="BTGU01002259">
    <property type="protein sequence ID" value="GMN36046.1"/>
    <property type="molecule type" value="Genomic_DNA"/>
</dbReference>
<feature type="compositionally biased region" description="Acidic residues" evidence="1">
    <location>
        <begin position="99"/>
        <end position="108"/>
    </location>
</feature>
<dbReference type="AlphaFoldDB" id="A0AA88A2C5"/>
<dbReference type="Proteomes" id="UP001187192">
    <property type="component" value="Unassembled WGS sequence"/>
</dbReference>
<evidence type="ECO:0000256" key="1">
    <source>
        <dbReference type="SAM" id="MobiDB-lite"/>
    </source>
</evidence>
<dbReference type="InterPro" id="IPR029480">
    <property type="entry name" value="Transpos_assoc"/>
</dbReference>
<evidence type="ECO:0000259" key="2">
    <source>
        <dbReference type="Pfam" id="PF13963"/>
    </source>
</evidence>
<evidence type="ECO:0000313" key="4">
    <source>
        <dbReference type="Proteomes" id="UP001187192"/>
    </source>
</evidence>
<gene>
    <name evidence="3" type="ORF">TIFTF001_042350</name>
</gene>
<proteinExistence type="predicted"/>
<sequence length="229" mass="26231">MDKSWIYIKNRLLKEYKDGVKMFIELARNHLDKDGKCRCPCKKCMNFNFHPIELVERHLHIYGFRTSYVKWAQHGEDQESTSHNAQDDSASHNVRDGECVDEEETDDFDDEDEMMNALNDAFPHNRSQVVDDGGDGNEGNAYEEESSNFADLFAEAGKELYSGEHAAILQSQGVQNIPLAQITEFPTWFGDKIDPDDEIVYEFDISDSDKEIDDCSEETDGDIDSDYSE</sequence>
<feature type="domain" description="Transposase-associated" evidence="2">
    <location>
        <begin position="3"/>
        <end position="76"/>
    </location>
</feature>
<feature type="compositionally biased region" description="Basic and acidic residues" evidence="1">
    <location>
        <begin position="85"/>
        <end position="98"/>
    </location>
</feature>
<protein>
    <recommendedName>
        <fullName evidence="2">Transposase-associated domain-containing protein</fullName>
    </recommendedName>
</protein>
<comment type="caution">
    <text evidence="3">The sequence shown here is derived from an EMBL/GenBank/DDBJ whole genome shotgun (WGS) entry which is preliminary data.</text>
</comment>
<accession>A0AA88A2C5</accession>
<name>A0AA88A2C5_FICCA</name>
<evidence type="ECO:0000313" key="3">
    <source>
        <dbReference type="EMBL" id="GMN36046.1"/>
    </source>
</evidence>
<feature type="region of interest" description="Disordered" evidence="1">
    <location>
        <begin position="205"/>
        <end position="229"/>
    </location>
</feature>
<reference evidence="3" key="1">
    <citation type="submission" date="2023-07" db="EMBL/GenBank/DDBJ databases">
        <title>draft genome sequence of fig (Ficus carica).</title>
        <authorList>
            <person name="Takahashi T."/>
            <person name="Nishimura K."/>
        </authorList>
    </citation>
    <scope>NUCLEOTIDE SEQUENCE</scope>
</reference>
<feature type="region of interest" description="Disordered" evidence="1">
    <location>
        <begin position="77"/>
        <end position="108"/>
    </location>
</feature>
<dbReference type="Pfam" id="PF13963">
    <property type="entry name" value="Transpos_assoc"/>
    <property type="match status" value="1"/>
</dbReference>
<organism evidence="3 4">
    <name type="scientific">Ficus carica</name>
    <name type="common">Common fig</name>
    <dbReference type="NCBI Taxonomy" id="3494"/>
    <lineage>
        <taxon>Eukaryota</taxon>
        <taxon>Viridiplantae</taxon>
        <taxon>Streptophyta</taxon>
        <taxon>Embryophyta</taxon>
        <taxon>Tracheophyta</taxon>
        <taxon>Spermatophyta</taxon>
        <taxon>Magnoliopsida</taxon>
        <taxon>eudicotyledons</taxon>
        <taxon>Gunneridae</taxon>
        <taxon>Pentapetalae</taxon>
        <taxon>rosids</taxon>
        <taxon>fabids</taxon>
        <taxon>Rosales</taxon>
        <taxon>Moraceae</taxon>
        <taxon>Ficeae</taxon>
        <taxon>Ficus</taxon>
    </lineage>
</organism>
<keyword evidence="4" id="KW-1185">Reference proteome</keyword>